<comment type="subcellular location">
    <subcellularLocation>
        <location evidence="1">Endoplasmic reticulum membrane</location>
        <topology evidence="1">Multi-pass membrane protein</topology>
    </subcellularLocation>
</comment>
<keyword evidence="7 9" id="KW-0472">Membrane</keyword>
<keyword evidence="3" id="KW-0337">GPI-anchor biosynthesis</keyword>
<dbReference type="EMBL" id="JBFXLS010000093">
    <property type="protein sequence ID" value="KAL2817263.1"/>
    <property type="molecule type" value="Genomic_DNA"/>
</dbReference>
<name>A0ABR4HP50_9EURO</name>
<evidence type="ECO:0000313" key="11">
    <source>
        <dbReference type="Proteomes" id="UP001610335"/>
    </source>
</evidence>
<accession>A0ABR4HP50</accession>
<keyword evidence="5" id="KW-0256">Endoplasmic reticulum</keyword>
<sequence>MASLTPTPSSPAKPTKPKPSHPPVSVLPSQFARVYALAHPALLLSLVAYRFNSVVNDPVAELLGDIPFLVGLQVVFVMGCLPPAGATTSEQKDAASSGTESSKKVPGPRRRGHPGKGTSGSGFSTGLVLVAWKLMPALLSLTLTILLATPILSLLLVLFGAPLTTHHALTFLCGAHMALLSVFPLIYVHGVDGAVWREIWGAARPVDGLWGGSLGTALGAWFGAVPVPLDWDRPWQAYPITILTGAYIGYCVGMLGGRVNGVFGKRIEFAPSQEEQGARVDVKVD</sequence>
<keyword evidence="4 9" id="KW-0812">Transmembrane</keyword>
<evidence type="ECO:0000313" key="10">
    <source>
        <dbReference type="EMBL" id="KAL2817263.1"/>
    </source>
</evidence>
<protein>
    <submittedName>
        <fullName evidence="10">GPI biosynthesis protein family Pig-F-domain-containing protein</fullName>
    </submittedName>
</protein>
<feature type="compositionally biased region" description="Low complexity" evidence="8">
    <location>
        <begin position="1"/>
        <end position="13"/>
    </location>
</feature>
<gene>
    <name evidence="10" type="ORF">BDW59DRAFT_165986</name>
</gene>
<evidence type="ECO:0000256" key="9">
    <source>
        <dbReference type="SAM" id="Phobius"/>
    </source>
</evidence>
<reference evidence="10 11" key="1">
    <citation type="submission" date="2024-07" db="EMBL/GenBank/DDBJ databases">
        <title>Section-level genome sequencing and comparative genomics of Aspergillus sections Usti and Cavernicolus.</title>
        <authorList>
            <consortium name="Lawrence Berkeley National Laboratory"/>
            <person name="Nybo J.L."/>
            <person name="Vesth T.C."/>
            <person name="Theobald S."/>
            <person name="Frisvad J.C."/>
            <person name="Larsen T.O."/>
            <person name="Kjaerboelling I."/>
            <person name="Rothschild-Mancinelli K."/>
            <person name="Lyhne E.K."/>
            <person name="Kogle M.E."/>
            <person name="Barry K."/>
            <person name="Clum A."/>
            <person name="Na H."/>
            <person name="Ledsgaard L."/>
            <person name="Lin J."/>
            <person name="Lipzen A."/>
            <person name="Kuo A."/>
            <person name="Riley R."/>
            <person name="Mondo S."/>
            <person name="LaButti K."/>
            <person name="Haridas S."/>
            <person name="Pangalinan J."/>
            <person name="Salamov A.A."/>
            <person name="Simmons B.A."/>
            <person name="Magnuson J.K."/>
            <person name="Chen J."/>
            <person name="Drula E."/>
            <person name="Henrissat B."/>
            <person name="Wiebenga A."/>
            <person name="Lubbers R.J."/>
            <person name="Gomes A.C."/>
            <person name="Makela M.R."/>
            <person name="Stajich J."/>
            <person name="Grigoriev I.V."/>
            <person name="Mortensen U.H."/>
            <person name="De vries R.P."/>
            <person name="Baker S.E."/>
            <person name="Andersen M.R."/>
        </authorList>
    </citation>
    <scope>NUCLEOTIDE SEQUENCE [LARGE SCALE GENOMIC DNA]</scope>
    <source>
        <strain evidence="10 11">CBS 600.67</strain>
    </source>
</reference>
<keyword evidence="11" id="KW-1185">Reference proteome</keyword>
<evidence type="ECO:0000256" key="5">
    <source>
        <dbReference type="ARBA" id="ARBA00022824"/>
    </source>
</evidence>
<dbReference type="Pfam" id="PF06699">
    <property type="entry name" value="PIG-F"/>
    <property type="match status" value="1"/>
</dbReference>
<evidence type="ECO:0000256" key="7">
    <source>
        <dbReference type="ARBA" id="ARBA00023136"/>
    </source>
</evidence>
<keyword evidence="6 9" id="KW-1133">Transmembrane helix</keyword>
<feature type="transmembrane region" description="Helical" evidence="9">
    <location>
        <begin position="167"/>
        <end position="188"/>
    </location>
</feature>
<feature type="region of interest" description="Disordered" evidence="8">
    <location>
        <begin position="1"/>
        <end position="24"/>
    </location>
</feature>
<comment type="pathway">
    <text evidence="2">Glycolipid biosynthesis; glycosylphosphatidylinositol-anchor biosynthesis.</text>
</comment>
<evidence type="ECO:0000256" key="1">
    <source>
        <dbReference type="ARBA" id="ARBA00004477"/>
    </source>
</evidence>
<feature type="transmembrane region" description="Helical" evidence="9">
    <location>
        <begin position="209"/>
        <end position="229"/>
    </location>
</feature>
<feature type="region of interest" description="Disordered" evidence="8">
    <location>
        <begin position="88"/>
        <end position="119"/>
    </location>
</feature>
<feature type="compositionally biased region" description="Polar residues" evidence="8">
    <location>
        <begin position="88"/>
        <end position="100"/>
    </location>
</feature>
<organism evidence="10 11">
    <name type="scientific">Aspergillus cavernicola</name>
    <dbReference type="NCBI Taxonomy" id="176166"/>
    <lineage>
        <taxon>Eukaryota</taxon>
        <taxon>Fungi</taxon>
        <taxon>Dikarya</taxon>
        <taxon>Ascomycota</taxon>
        <taxon>Pezizomycotina</taxon>
        <taxon>Eurotiomycetes</taxon>
        <taxon>Eurotiomycetidae</taxon>
        <taxon>Eurotiales</taxon>
        <taxon>Aspergillaceae</taxon>
        <taxon>Aspergillus</taxon>
        <taxon>Aspergillus subgen. Nidulantes</taxon>
    </lineage>
</organism>
<evidence type="ECO:0000256" key="6">
    <source>
        <dbReference type="ARBA" id="ARBA00022989"/>
    </source>
</evidence>
<feature type="transmembrane region" description="Helical" evidence="9">
    <location>
        <begin position="137"/>
        <end position="161"/>
    </location>
</feature>
<comment type="caution">
    <text evidence="10">The sequence shown here is derived from an EMBL/GenBank/DDBJ whole genome shotgun (WGS) entry which is preliminary data.</text>
</comment>
<evidence type="ECO:0000256" key="8">
    <source>
        <dbReference type="SAM" id="MobiDB-lite"/>
    </source>
</evidence>
<evidence type="ECO:0000256" key="4">
    <source>
        <dbReference type="ARBA" id="ARBA00022692"/>
    </source>
</evidence>
<dbReference type="Proteomes" id="UP001610335">
    <property type="component" value="Unassembled WGS sequence"/>
</dbReference>
<proteinExistence type="predicted"/>
<dbReference type="InterPro" id="IPR009580">
    <property type="entry name" value="GPI_biosynthesis_protein_Pig-F"/>
</dbReference>
<evidence type="ECO:0000256" key="2">
    <source>
        <dbReference type="ARBA" id="ARBA00004687"/>
    </source>
</evidence>
<evidence type="ECO:0000256" key="3">
    <source>
        <dbReference type="ARBA" id="ARBA00022502"/>
    </source>
</evidence>
<feature type="transmembrane region" description="Helical" evidence="9">
    <location>
        <begin position="235"/>
        <end position="256"/>
    </location>
</feature>